<evidence type="ECO:0000313" key="1">
    <source>
        <dbReference type="EMBL" id="RIW34271.1"/>
    </source>
</evidence>
<dbReference type="EMBL" id="QXIR01000011">
    <property type="protein sequence ID" value="RIW34271.1"/>
    <property type="molecule type" value="Genomic_DNA"/>
</dbReference>
<evidence type="ECO:0008006" key="3">
    <source>
        <dbReference type="Google" id="ProtNLM"/>
    </source>
</evidence>
<reference evidence="1 2" key="1">
    <citation type="submission" date="2018-09" db="EMBL/GenBank/DDBJ databases">
        <title>Bacillus saliacetes sp. nov., isolated from Thai shrimp paste (Ka-pi).</title>
        <authorList>
            <person name="Daroonpunt R."/>
            <person name="Tanasupawat S."/>
            <person name="Yiamsombut S."/>
        </authorList>
    </citation>
    <scope>NUCLEOTIDE SEQUENCE [LARGE SCALE GENOMIC DNA]</scope>
    <source>
        <strain evidence="1 2">SKP7-4</strain>
    </source>
</reference>
<gene>
    <name evidence="1" type="ORF">D3H55_09825</name>
</gene>
<dbReference type="PANTHER" id="PTHR40053">
    <property type="entry name" value="SPORULATION-CONTROL PROTEIN SPO0M"/>
    <property type="match status" value="1"/>
</dbReference>
<evidence type="ECO:0000313" key="2">
    <source>
        <dbReference type="Proteomes" id="UP000265801"/>
    </source>
</evidence>
<comment type="caution">
    <text evidence="1">The sequence shown here is derived from an EMBL/GenBank/DDBJ whole genome shotgun (WGS) entry which is preliminary data.</text>
</comment>
<protein>
    <recommendedName>
        <fullName evidence="3">Sporulation protein SpoOM</fullName>
    </recommendedName>
</protein>
<dbReference type="PANTHER" id="PTHR40053:SF1">
    <property type="entry name" value="SPORULATION-CONTROL PROTEIN SPO0M"/>
    <property type="match status" value="1"/>
</dbReference>
<organism evidence="1 2">
    <name type="scientific">Bacillus salacetis</name>
    <dbReference type="NCBI Taxonomy" id="2315464"/>
    <lineage>
        <taxon>Bacteria</taxon>
        <taxon>Bacillati</taxon>
        <taxon>Bacillota</taxon>
        <taxon>Bacilli</taxon>
        <taxon>Bacillales</taxon>
        <taxon>Bacillaceae</taxon>
        <taxon>Bacillus</taxon>
    </lineage>
</organism>
<dbReference type="Pfam" id="PF07070">
    <property type="entry name" value="Spo0M"/>
    <property type="match status" value="1"/>
</dbReference>
<dbReference type="InterPro" id="IPR009776">
    <property type="entry name" value="Spore_0_M"/>
</dbReference>
<accession>A0A3A1QZA0</accession>
<proteinExistence type="predicted"/>
<keyword evidence="2" id="KW-1185">Reference proteome</keyword>
<dbReference type="AlphaFoldDB" id="A0A3A1QZA0"/>
<dbReference type="OrthoDB" id="2351239at2"/>
<sequence length="266" mass="30369">MDLSLFNKVVASLGIGSARVDTKLKNSYIQQGEMLEGVIEVKGGSSDQRVDAIYLKLMSMYGHKGSDRLSPGVVMTHKLNEPLTISKGQRMDIPFSFQVPLYTPVTMVDPETQKNVPQVWIETGMDIKNAVDPKDRDELSVDPSPVHEILIDAIKVIGFKFQQMESQRTPAWVKTKRPFVQQYEFRPVHKYSRLLDELEIYILQNETETTVYFEIEERGKGAMGALKERLNLDEHRGSLTFKNEDILENRSRISDAFEEKIDEVVS</sequence>
<dbReference type="Proteomes" id="UP000265801">
    <property type="component" value="Unassembled WGS sequence"/>
</dbReference>
<name>A0A3A1QZA0_9BACI</name>